<dbReference type="PANTHER" id="PTHR42776">
    <property type="entry name" value="SERINE PEPTIDASE S9 FAMILY MEMBER"/>
    <property type="match status" value="1"/>
</dbReference>
<dbReference type="InterPro" id="IPR029058">
    <property type="entry name" value="AB_hydrolase_fold"/>
</dbReference>
<dbReference type="Proteomes" id="UP000588112">
    <property type="component" value="Unassembled WGS sequence"/>
</dbReference>
<dbReference type="SUPFAM" id="SSF82171">
    <property type="entry name" value="DPP6 N-terminal domain-like"/>
    <property type="match status" value="1"/>
</dbReference>
<dbReference type="Pfam" id="PF00326">
    <property type="entry name" value="Peptidase_S9"/>
    <property type="match status" value="1"/>
</dbReference>
<dbReference type="AlphaFoldDB" id="A0A7W8Z5A7"/>
<reference evidence="3 4" key="1">
    <citation type="submission" date="2020-08" db="EMBL/GenBank/DDBJ databases">
        <title>Sequencing the genomes of 1000 actinobacteria strains.</title>
        <authorList>
            <person name="Klenk H.-P."/>
        </authorList>
    </citation>
    <scope>NUCLEOTIDE SEQUENCE [LARGE SCALE GENOMIC DNA]</scope>
    <source>
        <strain evidence="3 4">DSM 45790</strain>
    </source>
</reference>
<name>A0A7W8Z5A7_9ACTN</name>
<evidence type="ECO:0000313" key="4">
    <source>
        <dbReference type="Proteomes" id="UP000588112"/>
    </source>
</evidence>
<dbReference type="PANTHER" id="PTHR42776:SF27">
    <property type="entry name" value="DIPEPTIDYL PEPTIDASE FAMILY MEMBER 6"/>
    <property type="match status" value="1"/>
</dbReference>
<feature type="domain" description="Peptidase S9 prolyl oligopeptidase catalytic" evidence="2">
    <location>
        <begin position="376"/>
        <end position="575"/>
    </location>
</feature>
<evidence type="ECO:0000256" key="1">
    <source>
        <dbReference type="ARBA" id="ARBA00022801"/>
    </source>
</evidence>
<protein>
    <submittedName>
        <fullName evidence="3">Alpha-beta hydrolase superfamily lysophospholipase</fullName>
    </submittedName>
</protein>
<dbReference type="GO" id="GO:0004252">
    <property type="term" value="F:serine-type endopeptidase activity"/>
    <property type="evidence" value="ECO:0007669"/>
    <property type="project" value="TreeGrafter"/>
</dbReference>
<dbReference type="InterPro" id="IPR001375">
    <property type="entry name" value="Peptidase_S9_cat"/>
</dbReference>
<proteinExistence type="predicted"/>
<evidence type="ECO:0000259" key="2">
    <source>
        <dbReference type="Pfam" id="PF00326"/>
    </source>
</evidence>
<keyword evidence="1 3" id="KW-0378">Hydrolase</keyword>
<sequence length="584" mass="61374">MSAAAATAAPARMRISFRFSGSGRHAACLTHGPGGDLVPELWTFGARDRQETLPSAETVRTQPTATGDGRVLLLRAMDGHHVLGLAARDGGRWAERTLDPIPAAGLRLLPSAGGDVHPLGLAVRTTASGLTTLLRVADRPLGLVPVMDLPGRFTTCSWLDESGTLLAGNLAVDGAVTPVVADLARRTWTPIAGEGAQLVLARAGHALVTCLEDGAPWLAWGRPGETLPLPRPGRLEALDGAVLPVAVDPEGRRLALRVHRGARSTLAIYTPAADRVREVPTPPGVLHPAASWSRDGLRVACSTPSLPSGVITVDADRPDAIRVSGGEAGPAAETAHLETFPGPEGAIEAVVYGDWRSDAPLLLALHGGPESAWDLSFDPVCQAIAATGITIVAPNQRGSVGYGDAHRDALRGAWGVPDLADIRHLVRLLARRRPAGAPAPMLYGVSYGAYLALLAAAADPGLWSRCAVIAPFLSGPRLHAEAAEQVRALIERLGGQVEHHDDLGPRDLHRLAPRVTAPVLVVHGDRDPVIPVGQSRRLCERLDAARVTYLEISGGGHFPPGETGRERVIDRLTGFLTADPEERG</sequence>
<dbReference type="SUPFAM" id="SSF53474">
    <property type="entry name" value="alpha/beta-Hydrolases"/>
    <property type="match status" value="1"/>
</dbReference>
<gene>
    <name evidence="3" type="ORF">BJ981_003072</name>
</gene>
<accession>A0A7W8Z5A7</accession>
<evidence type="ECO:0000313" key="3">
    <source>
        <dbReference type="EMBL" id="MBB5627373.1"/>
    </source>
</evidence>
<dbReference type="GO" id="GO:0006508">
    <property type="term" value="P:proteolysis"/>
    <property type="evidence" value="ECO:0007669"/>
    <property type="project" value="InterPro"/>
</dbReference>
<organism evidence="3 4">
    <name type="scientific">Sphaerisporangium krabiense</name>
    <dbReference type="NCBI Taxonomy" id="763782"/>
    <lineage>
        <taxon>Bacteria</taxon>
        <taxon>Bacillati</taxon>
        <taxon>Actinomycetota</taxon>
        <taxon>Actinomycetes</taxon>
        <taxon>Streptosporangiales</taxon>
        <taxon>Streptosporangiaceae</taxon>
        <taxon>Sphaerisporangium</taxon>
    </lineage>
</organism>
<comment type="caution">
    <text evidence="3">The sequence shown here is derived from an EMBL/GenBank/DDBJ whole genome shotgun (WGS) entry which is preliminary data.</text>
</comment>
<dbReference type="EMBL" id="JACHBR010000001">
    <property type="protein sequence ID" value="MBB5627373.1"/>
    <property type="molecule type" value="Genomic_DNA"/>
</dbReference>
<keyword evidence="4" id="KW-1185">Reference proteome</keyword>
<dbReference type="Gene3D" id="3.40.50.1820">
    <property type="entry name" value="alpha/beta hydrolase"/>
    <property type="match status" value="1"/>
</dbReference>
<dbReference type="RefSeq" id="WP_184611969.1">
    <property type="nucleotide sequence ID" value="NZ_BOOS01000036.1"/>
</dbReference>